<evidence type="ECO:0000313" key="5">
    <source>
        <dbReference type="EMBL" id="TDD04870.1"/>
    </source>
</evidence>
<evidence type="ECO:0000313" key="6">
    <source>
        <dbReference type="Proteomes" id="UP000295674"/>
    </source>
</evidence>
<dbReference type="Gene3D" id="3.40.50.2000">
    <property type="entry name" value="Glycogen Phosphorylase B"/>
    <property type="match status" value="2"/>
</dbReference>
<dbReference type="PROSITE" id="PS00375">
    <property type="entry name" value="UDPGT"/>
    <property type="match status" value="1"/>
</dbReference>
<dbReference type="FunFam" id="3.40.50.2000:FF:000072">
    <property type="entry name" value="Glycosyl transferase"/>
    <property type="match status" value="1"/>
</dbReference>
<dbReference type="SUPFAM" id="SSF53756">
    <property type="entry name" value="UDP-Glycosyltransferase/glycogen phosphorylase"/>
    <property type="match status" value="1"/>
</dbReference>
<dbReference type="InterPro" id="IPR050426">
    <property type="entry name" value="Glycosyltransferase_28"/>
</dbReference>
<dbReference type="EMBL" id="SMKS01000027">
    <property type="protein sequence ID" value="TDD04870.1"/>
    <property type="molecule type" value="Genomic_DNA"/>
</dbReference>
<dbReference type="NCBIfam" id="TIGR01426">
    <property type="entry name" value="MGT"/>
    <property type="match status" value="1"/>
</dbReference>
<keyword evidence="3" id="KW-0045">Antibiotic biosynthesis</keyword>
<dbReference type="AlphaFoldDB" id="A0A4R4VWP5"/>
<organism evidence="5 6">
    <name type="scientific">Saccharopolyspora terrae</name>
    <dbReference type="NCBI Taxonomy" id="2530384"/>
    <lineage>
        <taxon>Bacteria</taxon>
        <taxon>Bacillati</taxon>
        <taxon>Actinomycetota</taxon>
        <taxon>Actinomycetes</taxon>
        <taxon>Pseudonocardiales</taxon>
        <taxon>Pseudonocardiaceae</taxon>
        <taxon>Saccharopolyspora</taxon>
    </lineage>
</organism>
<accession>A0A4R4VWP5</accession>
<dbReference type="InterPro" id="IPR006326">
    <property type="entry name" value="UDPGT_MGT-like"/>
</dbReference>
<dbReference type="GO" id="GO:0017000">
    <property type="term" value="P:antibiotic biosynthetic process"/>
    <property type="evidence" value="ECO:0007669"/>
    <property type="project" value="UniProtKB-KW"/>
</dbReference>
<proteinExistence type="inferred from homology"/>
<dbReference type="RefSeq" id="WP_132675765.1">
    <property type="nucleotide sequence ID" value="NZ_SMKS01000027.1"/>
</dbReference>
<keyword evidence="4" id="KW-0328">Glycosyltransferase</keyword>
<reference evidence="5 6" key="1">
    <citation type="submission" date="2019-03" db="EMBL/GenBank/DDBJ databases">
        <title>Draft genome sequences of novel Actinobacteria.</title>
        <authorList>
            <person name="Sahin N."/>
            <person name="Ay H."/>
            <person name="Saygin H."/>
        </authorList>
    </citation>
    <scope>NUCLEOTIDE SEQUENCE [LARGE SCALE GENOMIC DNA]</scope>
    <source>
        <strain evidence="5 6">16K309</strain>
    </source>
</reference>
<keyword evidence="6" id="KW-1185">Reference proteome</keyword>
<dbReference type="CDD" id="cd03784">
    <property type="entry name" value="GT1_Gtf-like"/>
    <property type="match status" value="1"/>
</dbReference>
<name>A0A4R4VWP5_9PSEU</name>
<dbReference type="PANTHER" id="PTHR48050:SF13">
    <property type="entry name" value="STEROL 3-BETA-GLUCOSYLTRANSFERASE UGT80A2"/>
    <property type="match status" value="1"/>
</dbReference>
<sequence length="396" mass="43695">MSQNLHRTRRRAHVLFASIPAHGHINPGLGLVAELVERGHRVSYATTDEFTAQITDSGAEPVRYDSLLPGTSGAQRSEWPDDELTAQRLFLDETDLVLPQLERALADDRPDVIVYDVAAFAGLVLAEKWRIPRIQLSPTYVFSPGIEQVLGMTQDTAGKREVRARYDRYFAAQGVGLAFQDIAVPQRAIVTIPRGFQYFGDQVEDSFEFVGPMLSERAFQGGWSPPDDRPVLVISLGSAYNDRRDFYRRCLEAFGGMDRHVVLSVGRGIDPAELGEAPENFEIHQWIPQLKVLSHADAFLTHAGMGGVMEGLHQGVPLIAAPQAAEQFANADRIEQLSLGVQVDSGTVSPDELRDALSKVTKDPDIRGNVDRMQQEIRESGGLTRAADRVESLLEG</sequence>
<keyword evidence="2 4" id="KW-0808">Transferase</keyword>
<dbReference type="Proteomes" id="UP000295674">
    <property type="component" value="Unassembled WGS sequence"/>
</dbReference>
<evidence type="ECO:0000256" key="2">
    <source>
        <dbReference type="ARBA" id="ARBA00022679"/>
    </source>
</evidence>
<dbReference type="GO" id="GO:0016758">
    <property type="term" value="F:hexosyltransferase activity"/>
    <property type="evidence" value="ECO:0007669"/>
    <property type="project" value="InterPro"/>
</dbReference>
<comment type="similarity">
    <text evidence="1 4">Belongs to the UDP-glycosyltransferase family.</text>
</comment>
<dbReference type="Pfam" id="PF00201">
    <property type="entry name" value="UDPGT"/>
    <property type="match status" value="1"/>
</dbReference>
<evidence type="ECO:0000256" key="1">
    <source>
        <dbReference type="ARBA" id="ARBA00009995"/>
    </source>
</evidence>
<dbReference type="OrthoDB" id="6620093at2"/>
<dbReference type="InterPro" id="IPR035595">
    <property type="entry name" value="UDP_glycos_trans_CS"/>
</dbReference>
<dbReference type="PANTHER" id="PTHR48050">
    <property type="entry name" value="STEROL 3-BETA-GLUCOSYLTRANSFERASE"/>
    <property type="match status" value="1"/>
</dbReference>
<comment type="caution">
    <text evidence="5">The sequence shown here is derived from an EMBL/GenBank/DDBJ whole genome shotgun (WGS) entry which is preliminary data.</text>
</comment>
<evidence type="ECO:0000256" key="3">
    <source>
        <dbReference type="ARBA" id="ARBA00023194"/>
    </source>
</evidence>
<gene>
    <name evidence="5" type="ORF">E1181_16540</name>
</gene>
<evidence type="ECO:0000256" key="4">
    <source>
        <dbReference type="RuleBase" id="RU003718"/>
    </source>
</evidence>
<dbReference type="GO" id="GO:0008194">
    <property type="term" value="F:UDP-glycosyltransferase activity"/>
    <property type="evidence" value="ECO:0007669"/>
    <property type="project" value="InterPro"/>
</dbReference>
<protein>
    <submittedName>
        <fullName evidence="5">Uncharacterized protein</fullName>
    </submittedName>
</protein>
<dbReference type="InterPro" id="IPR002213">
    <property type="entry name" value="UDP_glucos_trans"/>
</dbReference>